<keyword evidence="2 5" id="KW-0812">Transmembrane</keyword>
<dbReference type="AlphaFoldDB" id="A0A060H239"/>
<dbReference type="HOGENOM" id="CLU_002338_2_1_6"/>
<reference evidence="7 8" key="1">
    <citation type="submission" date="2013-08" db="EMBL/GenBank/DDBJ databases">
        <authorList>
            <person name="Stouthamer R."/>
            <person name="Nunney L."/>
        </authorList>
    </citation>
    <scope>NUCLEOTIDE SEQUENCE [LARGE SCALE GENOMIC DNA]</scope>
    <source>
        <strain evidence="8">ann-1</strain>
    </source>
</reference>
<evidence type="ECO:0000259" key="6">
    <source>
        <dbReference type="Pfam" id="PF04357"/>
    </source>
</evidence>
<dbReference type="GO" id="GO:0009306">
    <property type="term" value="P:protein secretion"/>
    <property type="evidence" value="ECO:0007669"/>
    <property type="project" value="InterPro"/>
</dbReference>
<dbReference type="RefSeq" id="WP_024748841.1">
    <property type="nucleotide sequence ID" value="NZ_CP006696.1"/>
</dbReference>
<accession>A0A060H239</accession>
<sequence>MNAPQPIGALRRRRLWFGIGLIATGLFLTLLALLYWLLQTTSGRDALLAQVVTRLPAATALTWDRAEGAVAGPLTLHNIEFRYQDIHFRAARLRMDPDIWRLLLLRLRLDVLEMSNASLSLGQSEEPFKLPSWPDVLPSINVPLALQIDTITIDNFRISKLKQPLIHLRRIRGAVNVADGELKIQRLAVDSDRGNIRADGYYRPRHDYSTDLTATAVLPSVRGRPPASFGLVIRGDLDRLQLALAGRAPAPLQADVVLNGRSDPRWTFSAASEHFEPGLLLPGELTGTPSATALAFNVHAQGQGGKADLKGQFKQGEQTIVLQPSRLQLANQMLMVEPLVIDAFGGRTNLRGKVDLRDPANTRFHFSVNARALSFKPAPEPGNTQVRAVPVVLEEAGLGVSGTLRAWAAVGRARLTRDAQQARLIFDVRGDAEHATFKQVQAATPGGLLDFTGGVTWAPALRWDLKAELAQFDPGYFIPGWNGHVSGQLTSQGRQRTVSSGIEAIVAVPGLNGQLRQRPMQASGRFTLKDHQGEGAFQLGIGDSHISAKGKVGPHLDLAVQLQSLHLNDLLPSKEGTLKGSLLLRGPAHTPDVIVDLNGTSLRWNDYRAKQFALHGHLPWRGNNGKLTLQAQELEIGTLLDSVRIHASGAVENLNLQADVRHAMVLLTLHGGVHRDGARWRGNLSQLRIEPAKGPAWALRAPAQFVMNAPAFTLSATCLDAQGGGALCLHADWPHEGLVLKGQALPLTLVHPWLPKKNGRSINLRGVLTLDGHLRPHGDAWEGSFRASSLEGGIRLGEPRYADVLGVQDRGELVRYDQFSVQVDLTSQHIVGKLGIGFQGNGFVDAKFNTGWDPYAPLTGDLYMNMSRLYWLEMFVPDIGNPRGLIEGHVSLRGTRSGPLLGGEATLRDFTAEYPSIGLNLSQGQGRFTAQPDGSARILASVKSGDGTLNIDGGLSWFGENNPLQLNIRGRNVLAYNTSELRIVSDPDLRFGLINNTMQLQGEVAVSEADIDLERLDRGVSVSEDVVVLDPIDPERTTVSPLEMNLRIVLGDKVNMSGFGLKGGLSGQMQIRARPGREMTANGGLDVRGRYKAYGQDLTITRGQLVWNNNIVSDPRVNIRAQRRIADITAGIDVSGRAQSPRAQVWSDPVMSQSEALSYLVLGRKLATASSDENQQVASAAAALSAGGGLIASQLGAKLGLDDAGISQSSTMGGSVLGFGKYLSPKLYVGYGVSMVGSGSVLTLKYLLSRGFDLEVESSTVETKGSVNWRKEK</sequence>
<evidence type="ECO:0000256" key="5">
    <source>
        <dbReference type="SAM" id="Phobius"/>
    </source>
</evidence>
<feature type="domain" description="Translocation and assembly module TamB C-terminal" evidence="6">
    <location>
        <begin position="944"/>
        <end position="1272"/>
    </location>
</feature>
<dbReference type="PANTHER" id="PTHR36985">
    <property type="entry name" value="TRANSLOCATION AND ASSEMBLY MODULE SUBUNIT TAMB"/>
    <property type="match status" value="1"/>
</dbReference>
<evidence type="ECO:0000256" key="1">
    <source>
        <dbReference type="ARBA" id="ARBA00004167"/>
    </source>
</evidence>
<dbReference type="PANTHER" id="PTHR36985:SF1">
    <property type="entry name" value="TRANSLOCATION AND ASSEMBLY MODULE SUBUNIT TAMB"/>
    <property type="match status" value="1"/>
</dbReference>
<feature type="transmembrane region" description="Helical" evidence="5">
    <location>
        <begin position="15"/>
        <end position="38"/>
    </location>
</feature>
<evidence type="ECO:0000313" key="8">
    <source>
        <dbReference type="Proteomes" id="UP000027215"/>
    </source>
</evidence>
<dbReference type="Proteomes" id="UP000027215">
    <property type="component" value="Chromosome"/>
</dbReference>
<dbReference type="GO" id="GO:0005886">
    <property type="term" value="C:plasma membrane"/>
    <property type="evidence" value="ECO:0007669"/>
    <property type="project" value="InterPro"/>
</dbReference>
<keyword evidence="3 5" id="KW-1133">Transmembrane helix</keyword>
<organism evidence="7 8">
    <name type="scientific">Xylella fastidiosa subsp. sandyi Ann-1</name>
    <dbReference type="NCBI Taxonomy" id="155920"/>
    <lineage>
        <taxon>Bacteria</taxon>
        <taxon>Pseudomonadati</taxon>
        <taxon>Pseudomonadota</taxon>
        <taxon>Gammaproteobacteria</taxon>
        <taxon>Lysobacterales</taxon>
        <taxon>Lysobacteraceae</taxon>
        <taxon>Xylella</taxon>
    </lineage>
</organism>
<evidence type="ECO:0000256" key="3">
    <source>
        <dbReference type="ARBA" id="ARBA00022989"/>
    </source>
</evidence>
<dbReference type="Pfam" id="PF04357">
    <property type="entry name" value="TamB"/>
    <property type="match status" value="1"/>
</dbReference>
<dbReference type="KEGG" id="xfs:D934_03705"/>
<keyword evidence="4 5" id="KW-0472">Membrane</keyword>
<evidence type="ECO:0000313" key="7">
    <source>
        <dbReference type="EMBL" id="AIC09618.1"/>
    </source>
</evidence>
<dbReference type="InterPro" id="IPR007452">
    <property type="entry name" value="TamB_C"/>
</dbReference>
<dbReference type="PATRIC" id="fig|155920.8.peg.886"/>
<gene>
    <name evidence="7" type="ORF">D934_03705</name>
</gene>
<dbReference type="EMBL" id="CP006696">
    <property type="protein sequence ID" value="AIC09618.1"/>
    <property type="molecule type" value="Genomic_DNA"/>
</dbReference>
<protein>
    <submittedName>
        <fullName evidence="7">Pathogenicity protein</fullName>
    </submittedName>
</protein>
<comment type="subcellular location">
    <subcellularLocation>
        <location evidence="1">Membrane</location>
        <topology evidence="1">Single-pass membrane protein</topology>
    </subcellularLocation>
</comment>
<proteinExistence type="predicted"/>
<name>A0A060H239_XYLFS</name>
<evidence type="ECO:0000256" key="2">
    <source>
        <dbReference type="ARBA" id="ARBA00022692"/>
    </source>
</evidence>
<dbReference type="GO" id="GO:0097347">
    <property type="term" value="C:TAM protein secretion complex"/>
    <property type="evidence" value="ECO:0007669"/>
    <property type="project" value="TreeGrafter"/>
</dbReference>
<evidence type="ECO:0000256" key="4">
    <source>
        <dbReference type="ARBA" id="ARBA00023136"/>
    </source>
</evidence>